<evidence type="ECO:0000313" key="1">
    <source>
        <dbReference type="EMBL" id="CAI6100605.1"/>
    </source>
</evidence>
<dbReference type="Proteomes" id="UP001160390">
    <property type="component" value="Unassembled WGS sequence"/>
</dbReference>
<organism evidence="1 2">
    <name type="scientific">Clonostachys chloroleuca</name>
    <dbReference type="NCBI Taxonomy" id="1926264"/>
    <lineage>
        <taxon>Eukaryota</taxon>
        <taxon>Fungi</taxon>
        <taxon>Dikarya</taxon>
        <taxon>Ascomycota</taxon>
        <taxon>Pezizomycotina</taxon>
        <taxon>Sordariomycetes</taxon>
        <taxon>Hypocreomycetidae</taxon>
        <taxon>Hypocreales</taxon>
        <taxon>Bionectriaceae</taxon>
        <taxon>Clonostachys</taxon>
    </lineage>
</organism>
<protein>
    <submittedName>
        <fullName evidence="1">Uncharacterized protein</fullName>
    </submittedName>
</protein>
<sequence length="187" mass="21758">MSGFIRDMEIPSLSDRLTAYQLRHPHHKGIPLLYPTSETEIVRLRRENEKLKHGKEAAEAREDEKWREKEELVRENQSTTLDEYLQHCYTYLYQNFKLADKSIVLNGFEVIGWACGNERLFHQQSTTRDMGRSISAKLAANESAVTYFEKVATEDAIIVIFKHLQGQEAIRTKYGFSDLRFSDNGRV</sequence>
<comment type="caution">
    <text evidence="1">The sequence shown here is derived from an EMBL/GenBank/DDBJ whole genome shotgun (WGS) entry which is preliminary data.</text>
</comment>
<evidence type="ECO:0000313" key="2">
    <source>
        <dbReference type="Proteomes" id="UP001160390"/>
    </source>
</evidence>
<gene>
    <name evidence="1" type="ORF">CCHLO57077_00019522</name>
</gene>
<dbReference type="EMBL" id="CABFNP030001345">
    <property type="protein sequence ID" value="CAI6100605.1"/>
    <property type="molecule type" value="Genomic_DNA"/>
</dbReference>
<dbReference type="AlphaFoldDB" id="A0AA35VTR8"/>
<accession>A0AA35VTR8</accession>
<keyword evidence="2" id="KW-1185">Reference proteome</keyword>
<reference evidence="1" key="1">
    <citation type="submission" date="2023-01" db="EMBL/GenBank/DDBJ databases">
        <authorList>
            <person name="Piombo E."/>
        </authorList>
    </citation>
    <scope>NUCLEOTIDE SEQUENCE</scope>
</reference>
<proteinExistence type="predicted"/>
<name>A0AA35VTR8_9HYPO</name>